<comment type="caution">
    <text evidence="2">The sequence shown here is derived from an EMBL/GenBank/DDBJ whole genome shotgun (WGS) entry which is preliminary data.</text>
</comment>
<proteinExistence type="predicted"/>
<reference evidence="2" key="1">
    <citation type="submission" date="2021-04" db="EMBL/GenBank/DDBJ databases">
        <title>First draft genome resource for Brassicaceae pathogens Fusarium oxysporum f. sp. raphani and Fusarium oxysporum f. sp. rapae.</title>
        <authorList>
            <person name="Asai S."/>
        </authorList>
    </citation>
    <scope>NUCLEOTIDE SEQUENCE</scope>
    <source>
        <strain evidence="2">Tf1208</strain>
    </source>
</reference>
<dbReference type="PANTHER" id="PTHR15462:SF8">
    <property type="entry name" value="SERINE PROTEASE"/>
    <property type="match status" value="1"/>
</dbReference>
<evidence type="ECO:0000256" key="1">
    <source>
        <dbReference type="ARBA" id="ARBA00022729"/>
    </source>
</evidence>
<dbReference type="AlphaFoldDB" id="A0A8J5TNZ0"/>
<organism evidence="2 3">
    <name type="scientific">Fusarium oxysporum f. sp. rapae</name>
    <dbReference type="NCBI Taxonomy" id="485398"/>
    <lineage>
        <taxon>Eukaryota</taxon>
        <taxon>Fungi</taxon>
        <taxon>Dikarya</taxon>
        <taxon>Ascomycota</taxon>
        <taxon>Pezizomycotina</taxon>
        <taxon>Sordariomycetes</taxon>
        <taxon>Hypocreomycetidae</taxon>
        <taxon>Hypocreales</taxon>
        <taxon>Nectriaceae</taxon>
        <taxon>Fusarium</taxon>
        <taxon>Fusarium oxysporum species complex</taxon>
    </lineage>
</organism>
<dbReference type="InterPro" id="IPR050966">
    <property type="entry name" value="Glutamyl_endopeptidase"/>
</dbReference>
<evidence type="ECO:0000313" key="3">
    <source>
        <dbReference type="Proteomes" id="UP000694050"/>
    </source>
</evidence>
<dbReference type="EMBL" id="JAELUQ010000011">
    <property type="protein sequence ID" value="KAG7406265.1"/>
    <property type="molecule type" value="Genomic_DNA"/>
</dbReference>
<dbReference type="Proteomes" id="UP000694050">
    <property type="component" value="Unassembled WGS sequence"/>
</dbReference>
<accession>A0A8J5TNZ0</accession>
<sequence length="350" mass="37733">MAFSGPSRAAAWTLSLPTSSQPVESAVLPDDGSKGSSESIIGEDLRQLVDSRDIQEGGKYRYLLVTAKDVAFIQLDRPFTGNLRLFSYLNTPETGNGTYLGVVGYPGDQTLEDEQGAQMYEEFARSDYNIGESPRHMIEYSISTFAGQSGAPVLRNSNGQLRAIRTHSYGGGGFDSNSGTTIGNALGNNYEDLISLFDKRTTFGDIGKVQVVQTQNRTTSSNEPYGLNRGYPGSTFETPRFDEESFFDTLKRVAHVGRNAFSVASPSVPSVVILSTDIVANGPAERAVLAEAALQAIFASEHDEHVTEVINKMGQFWKAGAPKVDILAPAITPILAQCSVELSDQVAPEV</sequence>
<dbReference type="PANTHER" id="PTHR15462">
    <property type="entry name" value="SERINE PROTEASE"/>
    <property type="match status" value="1"/>
</dbReference>
<gene>
    <name evidence="2" type="ORF">Forpe1208_v013987</name>
</gene>
<evidence type="ECO:0008006" key="4">
    <source>
        <dbReference type="Google" id="ProtNLM"/>
    </source>
</evidence>
<protein>
    <recommendedName>
        <fullName evidence="4">Serine protease</fullName>
    </recommendedName>
</protein>
<evidence type="ECO:0000313" key="2">
    <source>
        <dbReference type="EMBL" id="KAG7406265.1"/>
    </source>
</evidence>
<name>A0A8J5TNZ0_FUSOX</name>
<keyword evidence="1" id="KW-0732">Signal</keyword>